<evidence type="ECO:0000259" key="5">
    <source>
        <dbReference type="Pfam" id="PF26305"/>
    </source>
</evidence>
<dbReference type="EMBL" id="FOBI01000001">
    <property type="protein sequence ID" value="SEK56686.1"/>
    <property type="molecule type" value="Genomic_DNA"/>
</dbReference>
<evidence type="ECO:0000256" key="3">
    <source>
        <dbReference type="ARBA" id="ARBA00022741"/>
    </source>
</evidence>
<evidence type="ECO:0000256" key="1">
    <source>
        <dbReference type="ARBA" id="ARBA00022679"/>
    </source>
</evidence>
<dbReference type="GO" id="GO:0051607">
    <property type="term" value="P:defense response to virus"/>
    <property type="evidence" value="ECO:0007669"/>
    <property type="project" value="UniProtKB-KW"/>
</dbReference>
<keyword evidence="4" id="KW-0051">Antiviral defense</keyword>
<dbReference type="InterPro" id="IPR058909">
    <property type="entry name" value="CD_NTase_C"/>
</dbReference>
<keyword evidence="1" id="KW-0808">Transferase</keyword>
<evidence type="ECO:0000313" key="7">
    <source>
        <dbReference type="Proteomes" id="UP000199297"/>
    </source>
</evidence>
<gene>
    <name evidence="6" type="ORF">SAMN05216262_101682</name>
</gene>
<evidence type="ECO:0000256" key="4">
    <source>
        <dbReference type="ARBA" id="ARBA00023118"/>
    </source>
</evidence>
<evidence type="ECO:0000313" key="6">
    <source>
        <dbReference type="EMBL" id="SEK56686.1"/>
    </source>
</evidence>
<dbReference type="RefSeq" id="WP_085282032.1">
    <property type="nucleotide sequence ID" value="NZ_FOBI01000001.1"/>
</dbReference>
<keyword evidence="3" id="KW-0547">Nucleotide-binding</keyword>
<organism evidence="6 7">
    <name type="scientific">Colwellia chukchiensis</name>
    <dbReference type="NCBI Taxonomy" id="641665"/>
    <lineage>
        <taxon>Bacteria</taxon>
        <taxon>Pseudomonadati</taxon>
        <taxon>Pseudomonadota</taxon>
        <taxon>Gammaproteobacteria</taxon>
        <taxon>Alteromonadales</taxon>
        <taxon>Colwelliaceae</taxon>
        <taxon>Colwellia</taxon>
    </lineage>
</organism>
<dbReference type="STRING" id="641665.GCA_002104455_00024"/>
<dbReference type="CDD" id="cd05400">
    <property type="entry name" value="NT_2-5OAS_ClassI-CCAase"/>
    <property type="match status" value="1"/>
</dbReference>
<name>A0A1H7I2A9_9GAMM</name>
<dbReference type="InterPro" id="IPR006116">
    <property type="entry name" value="NT_2-5OAS_ClassI-CCAase"/>
</dbReference>
<sequence length="305" mass="34810">MSFNNSAAKALGTSNWEHKFKDWSTGPGKTERVRCENAISMIKSAIESSEKLTSKSINVFLQGSYRNKVNVQADSDVDVGIVCSDVFFGHYPKGYNRDSFGYVAASYSFDDFKDDIEKALVDKFGRAAVTRGSKAFDIKANTYRVEADVAPFMEHRRFKTNGSYITGVQQFSDDGKKIINWPEQHYENGVSKNTLTSKKYKRTVRVFKKLTNEMAANGIEDARSIPGFLCECLIWNVPNEYFNYTTFYDVLRNAIVYLYAELGKESSDEWGEVSELKYLFGSNQKWTKQQARRLLVAAWNYVGYE</sequence>
<protein>
    <recommendedName>
        <fullName evidence="5">cGAS/DncV-like nucleotidyltransferase C-terminal helical domain-containing protein</fullName>
    </recommendedName>
</protein>
<dbReference type="OrthoDB" id="8264173at2"/>
<proteinExistence type="predicted"/>
<reference evidence="7" key="1">
    <citation type="submission" date="2016-10" db="EMBL/GenBank/DDBJ databases">
        <authorList>
            <person name="Varghese N."/>
            <person name="Submissions S."/>
        </authorList>
    </citation>
    <scope>NUCLEOTIDE SEQUENCE [LARGE SCALE GENOMIC DNA]</scope>
    <source>
        <strain evidence="7">CGMCC 1.9127</strain>
    </source>
</reference>
<dbReference type="Pfam" id="PF26305">
    <property type="entry name" value="CD_NTase_C"/>
    <property type="match status" value="1"/>
</dbReference>
<keyword evidence="2" id="KW-0548">Nucleotidyltransferase</keyword>
<evidence type="ECO:0000256" key="2">
    <source>
        <dbReference type="ARBA" id="ARBA00022695"/>
    </source>
</evidence>
<keyword evidence="7" id="KW-1185">Reference proteome</keyword>
<feature type="domain" description="cGAS/DncV-like nucleotidyltransferase C-terminal helical" evidence="5">
    <location>
        <begin position="187"/>
        <end position="302"/>
    </location>
</feature>
<dbReference type="Proteomes" id="UP000199297">
    <property type="component" value="Unassembled WGS sequence"/>
</dbReference>
<accession>A0A1H7I2A9</accession>
<dbReference type="GO" id="GO:0016779">
    <property type="term" value="F:nucleotidyltransferase activity"/>
    <property type="evidence" value="ECO:0007669"/>
    <property type="project" value="InterPro"/>
</dbReference>
<dbReference type="AlphaFoldDB" id="A0A1H7I2A9"/>